<evidence type="ECO:0000313" key="1">
    <source>
        <dbReference type="EMBL" id="KAH3730423.1"/>
    </source>
</evidence>
<name>A0A9D4HV12_DREPO</name>
<evidence type="ECO:0000313" key="2">
    <source>
        <dbReference type="Proteomes" id="UP000828390"/>
    </source>
</evidence>
<accession>A0A9D4HV12</accession>
<reference evidence="1" key="2">
    <citation type="submission" date="2020-11" db="EMBL/GenBank/DDBJ databases">
        <authorList>
            <person name="McCartney M.A."/>
            <person name="Auch B."/>
            <person name="Kono T."/>
            <person name="Mallez S."/>
            <person name="Becker A."/>
            <person name="Gohl D.M."/>
            <person name="Silverstein K.A.T."/>
            <person name="Koren S."/>
            <person name="Bechman K.B."/>
            <person name="Herman A."/>
            <person name="Abrahante J.E."/>
            <person name="Garbe J."/>
        </authorList>
    </citation>
    <scope>NUCLEOTIDE SEQUENCE</scope>
    <source>
        <strain evidence="1">Duluth1</strain>
        <tissue evidence="1">Whole animal</tissue>
    </source>
</reference>
<keyword evidence="2" id="KW-1185">Reference proteome</keyword>
<dbReference type="EMBL" id="JAIWYP010000012">
    <property type="protein sequence ID" value="KAH3730423.1"/>
    <property type="molecule type" value="Genomic_DNA"/>
</dbReference>
<gene>
    <name evidence="1" type="ORF">DPMN_056409</name>
</gene>
<reference evidence="1" key="1">
    <citation type="journal article" date="2019" name="bioRxiv">
        <title>The Genome of the Zebra Mussel, Dreissena polymorpha: A Resource for Invasive Species Research.</title>
        <authorList>
            <person name="McCartney M.A."/>
            <person name="Auch B."/>
            <person name="Kono T."/>
            <person name="Mallez S."/>
            <person name="Zhang Y."/>
            <person name="Obille A."/>
            <person name="Becker A."/>
            <person name="Abrahante J.E."/>
            <person name="Garbe J."/>
            <person name="Badalamenti J.P."/>
            <person name="Herman A."/>
            <person name="Mangelson H."/>
            <person name="Liachko I."/>
            <person name="Sullivan S."/>
            <person name="Sone E.D."/>
            <person name="Koren S."/>
            <person name="Silverstein K.A.T."/>
            <person name="Beckman K.B."/>
            <person name="Gohl D.M."/>
        </authorList>
    </citation>
    <scope>NUCLEOTIDE SEQUENCE</scope>
    <source>
        <strain evidence="1">Duluth1</strain>
        <tissue evidence="1">Whole animal</tissue>
    </source>
</reference>
<comment type="caution">
    <text evidence="1">The sequence shown here is derived from an EMBL/GenBank/DDBJ whole genome shotgun (WGS) entry which is preliminary data.</text>
</comment>
<sequence length="137" mass="15323">MTVAICSVVFIKCEKYFVFDSNSHGPVGLSSDGKSASQLSTYLALYVYKHIATTGEAELLRIGLNCERDNDCCETYAEDQLEDYTNDIGDVKSNDTWTVGEKNVSNCSVTKQRMSHQTEHNTLCNKESFPRICSEDN</sequence>
<proteinExistence type="predicted"/>
<protein>
    <submittedName>
        <fullName evidence="1">Uncharacterized protein</fullName>
    </submittedName>
</protein>
<organism evidence="1 2">
    <name type="scientific">Dreissena polymorpha</name>
    <name type="common">Zebra mussel</name>
    <name type="synonym">Mytilus polymorpha</name>
    <dbReference type="NCBI Taxonomy" id="45954"/>
    <lineage>
        <taxon>Eukaryota</taxon>
        <taxon>Metazoa</taxon>
        <taxon>Spiralia</taxon>
        <taxon>Lophotrochozoa</taxon>
        <taxon>Mollusca</taxon>
        <taxon>Bivalvia</taxon>
        <taxon>Autobranchia</taxon>
        <taxon>Heteroconchia</taxon>
        <taxon>Euheterodonta</taxon>
        <taxon>Imparidentia</taxon>
        <taxon>Neoheterodontei</taxon>
        <taxon>Myida</taxon>
        <taxon>Dreissenoidea</taxon>
        <taxon>Dreissenidae</taxon>
        <taxon>Dreissena</taxon>
    </lineage>
</organism>
<dbReference type="AlphaFoldDB" id="A0A9D4HV12"/>
<dbReference type="Proteomes" id="UP000828390">
    <property type="component" value="Unassembled WGS sequence"/>
</dbReference>